<dbReference type="PANTHER" id="PTHR23513">
    <property type="entry name" value="INTEGRAL MEMBRANE EFFLUX PROTEIN-RELATED"/>
    <property type="match status" value="1"/>
</dbReference>
<dbReference type="PROSITE" id="PS50850">
    <property type="entry name" value="MFS"/>
    <property type="match status" value="1"/>
</dbReference>
<protein>
    <submittedName>
        <fullName evidence="9">MFS transporter</fullName>
    </submittedName>
</protein>
<dbReference type="InterPro" id="IPR020846">
    <property type="entry name" value="MFS_dom"/>
</dbReference>
<organism evidence="9 10">
    <name type="scientific">Nesterenkonia aethiopica</name>
    <dbReference type="NCBI Taxonomy" id="269144"/>
    <lineage>
        <taxon>Bacteria</taxon>
        <taxon>Bacillati</taxon>
        <taxon>Actinomycetota</taxon>
        <taxon>Actinomycetes</taxon>
        <taxon>Micrococcales</taxon>
        <taxon>Micrococcaceae</taxon>
        <taxon>Nesterenkonia</taxon>
    </lineage>
</organism>
<comment type="caution">
    <text evidence="9">The sequence shown here is derived from an EMBL/GenBank/DDBJ whole genome shotgun (WGS) entry which is preliminary data.</text>
</comment>
<evidence type="ECO:0000313" key="10">
    <source>
        <dbReference type="Proteomes" id="UP001500236"/>
    </source>
</evidence>
<feature type="transmembrane region" description="Helical" evidence="7">
    <location>
        <begin position="330"/>
        <end position="351"/>
    </location>
</feature>
<sequence>MTPHSSAHPTADSPDAPKPGPWAPLARRAFLMLFIAQFISNVGTWMHTVGAQWYLVEETGSSALVAWVSTATTLPVIFLSIFAGVAADILNRRQLLLWTSVAAMVLAAVLTGLTFADLLTPLWLLGLTLLLGCTAAVIGPAWQAIQPELVSREELPAAASLATVTVNGARAIGPALAGIIVAAQGPALVFALNTVSFAVVALALLAWRRAPVATAHTERAAEAMIAGLRYIWAAPSIRRVLFRSLLFTFPASALWALLPVAASTLLDAGADGYSALLALMGAGAVAGVLINPWLREHFSSSALTWISCGLFGAGTAATVLLPFVGAAAGAFLAGVGWVIALTLVTAGMQLLLPAWVRARGMSVYLLVFMGAQAVGSFFWGVVSEAVGVRMTLLVTAGLLVVVAVTTLRWPLPATIGALDRTSVPLSSDQALWMPADEEADRPVEIQIEYTVALVDADAFEDAAAPLRLARMRTGARQWRLVEWERSPKHVVYRERFLTSSGRDHARQHSDRWTGSDAELVERLRSLSTRPVQVSHHIVRM</sequence>
<keyword evidence="5 7" id="KW-1133">Transmembrane helix</keyword>
<dbReference type="Pfam" id="PF05977">
    <property type="entry name" value="MFS_3"/>
    <property type="match status" value="1"/>
</dbReference>
<name>A0ABP6M5N7_9MICC</name>
<dbReference type="PANTHER" id="PTHR23513:SF11">
    <property type="entry name" value="STAPHYLOFERRIN A TRANSPORTER"/>
    <property type="match status" value="1"/>
</dbReference>
<keyword evidence="4 7" id="KW-0812">Transmembrane</keyword>
<evidence type="ECO:0000256" key="2">
    <source>
        <dbReference type="ARBA" id="ARBA00022448"/>
    </source>
</evidence>
<feature type="transmembrane region" description="Helical" evidence="7">
    <location>
        <begin position="187"/>
        <end position="207"/>
    </location>
</feature>
<keyword evidence="10" id="KW-1185">Reference proteome</keyword>
<keyword evidence="3" id="KW-1003">Cell membrane</keyword>
<feature type="transmembrane region" description="Helical" evidence="7">
    <location>
        <begin position="61"/>
        <end position="83"/>
    </location>
</feature>
<feature type="transmembrane region" description="Helical" evidence="7">
    <location>
        <begin position="95"/>
        <end position="116"/>
    </location>
</feature>
<feature type="transmembrane region" description="Helical" evidence="7">
    <location>
        <begin position="363"/>
        <end position="382"/>
    </location>
</feature>
<dbReference type="InterPro" id="IPR010290">
    <property type="entry name" value="TM_effector"/>
</dbReference>
<dbReference type="EMBL" id="BAAAVT010000022">
    <property type="protein sequence ID" value="GAA3074414.1"/>
    <property type="molecule type" value="Genomic_DNA"/>
</dbReference>
<reference evidence="10" key="1">
    <citation type="journal article" date="2019" name="Int. J. Syst. Evol. Microbiol.">
        <title>The Global Catalogue of Microorganisms (GCM) 10K type strain sequencing project: providing services to taxonomists for standard genome sequencing and annotation.</title>
        <authorList>
            <consortium name="The Broad Institute Genomics Platform"/>
            <consortium name="The Broad Institute Genome Sequencing Center for Infectious Disease"/>
            <person name="Wu L."/>
            <person name="Ma J."/>
        </authorList>
    </citation>
    <scope>NUCLEOTIDE SEQUENCE [LARGE SCALE GENOMIC DNA]</scope>
    <source>
        <strain evidence="10">JCM 14309</strain>
    </source>
</reference>
<feature type="transmembrane region" description="Helical" evidence="7">
    <location>
        <begin position="30"/>
        <end position="55"/>
    </location>
</feature>
<keyword evidence="2" id="KW-0813">Transport</keyword>
<feature type="transmembrane region" description="Helical" evidence="7">
    <location>
        <begin position="245"/>
        <end position="266"/>
    </location>
</feature>
<dbReference type="Proteomes" id="UP001500236">
    <property type="component" value="Unassembled WGS sequence"/>
</dbReference>
<evidence type="ECO:0000256" key="4">
    <source>
        <dbReference type="ARBA" id="ARBA00022692"/>
    </source>
</evidence>
<evidence type="ECO:0000256" key="6">
    <source>
        <dbReference type="ARBA" id="ARBA00023136"/>
    </source>
</evidence>
<evidence type="ECO:0000313" key="9">
    <source>
        <dbReference type="EMBL" id="GAA3074414.1"/>
    </source>
</evidence>
<dbReference type="InterPro" id="IPR036259">
    <property type="entry name" value="MFS_trans_sf"/>
</dbReference>
<evidence type="ECO:0000256" key="7">
    <source>
        <dbReference type="SAM" id="Phobius"/>
    </source>
</evidence>
<dbReference type="SUPFAM" id="SSF103473">
    <property type="entry name" value="MFS general substrate transporter"/>
    <property type="match status" value="1"/>
</dbReference>
<dbReference type="Gene3D" id="1.20.1250.20">
    <property type="entry name" value="MFS general substrate transporter like domains"/>
    <property type="match status" value="1"/>
</dbReference>
<proteinExistence type="predicted"/>
<comment type="subcellular location">
    <subcellularLocation>
        <location evidence="1">Cell membrane</location>
        <topology evidence="1">Multi-pass membrane protein</topology>
    </subcellularLocation>
</comment>
<feature type="transmembrane region" description="Helical" evidence="7">
    <location>
        <begin position="302"/>
        <end position="324"/>
    </location>
</feature>
<feature type="transmembrane region" description="Helical" evidence="7">
    <location>
        <begin position="272"/>
        <end position="290"/>
    </location>
</feature>
<evidence type="ECO:0000256" key="5">
    <source>
        <dbReference type="ARBA" id="ARBA00022989"/>
    </source>
</evidence>
<keyword evidence="6 7" id="KW-0472">Membrane</keyword>
<feature type="transmembrane region" description="Helical" evidence="7">
    <location>
        <begin position="388"/>
        <end position="411"/>
    </location>
</feature>
<feature type="transmembrane region" description="Helical" evidence="7">
    <location>
        <begin position="122"/>
        <end position="145"/>
    </location>
</feature>
<accession>A0ABP6M5N7</accession>
<evidence type="ECO:0000256" key="1">
    <source>
        <dbReference type="ARBA" id="ARBA00004651"/>
    </source>
</evidence>
<dbReference type="RefSeq" id="WP_344685318.1">
    <property type="nucleotide sequence ID" value="NZ_BAAAVT010000022.1"/>
</dbReference>
<feature type="domain" description="Major facilitator superfamily (MFS) profile" evidence="8">
    <location>
        <begin position="29"/>
        <end position="414"/>
    </location>
</feature>
<gene>
    <name evidence="9" type="ORF">GCM10010529_27810</name>
</gene>
<evidence type="ECO:0000259" key="8">
    <source>
        <dbReference type="PROSITE" id="PS50850"/>
    </source>
</evidence>
<dbReference type="CDD" id="cd06173">
    <property type="entry name" value="MFS_MefA_like"/>
    <property type="match status" value="1"/>
</dbReference>
<evidence type="ECO:0000256" key="3">
    <source>
        <dbReference type="ARBA" id="ARBA00022475"/>
    </source>
</evidence>